<evidence type="ECO:0000313" key="2">
    <source>
        <dbReference type="Proteomes" id="UP000887097"/>
    </source>
</evidence>
<protein>
    <recommendedName>
        <fullName evidence="3">HaeIII restriction endonuclease</fullName>
    </recommendedName>
</protein>
<dbReference type="OMA" id="HLVCKNH"/>
<organism evidence="1 2">
    <name type="scientific">Xylanibacter ruminicola</name>
    <name type="common">Prevotella ruminicola</name>
    <dbReference type="NCBI Taxonomy" id="839"/>
    <lineage>
        <taxon>Bacteria</taxon>
        <taxon>Pseudomonadati</taxon>
        <taxon>Bacteroidota</taxon>
        <taxon>Bacteroidia</taxon>
        <taxon>Bacteroidales</taxon>
        <taxon>Prevotellaceae</taxon>
        <taxon>Xylanibacter</taxon>
    </lineage>
</organism>
<evidence type="ECO:0008006" key="3">
    <source>
        <dbReference type="Google" id="ProtNLM"/>
    </source>
</evidence>
<comment type="caution">
    <text evidence="1">The sequence shown here is derived from an EMBL/GenBank/DDBJ whole genome shotgun (WGS) entry which is preliminary data.</text>
</comment>
<dbReference type="InterPro" id="IPR019059">
    <property type="entry name" value="Restrct_endonuc_II_HaeIII"/>
</dbReference>
<accession>A0AA37MPB2</accession>
<dbReference type="GeneID" id="31500497"/>
<dbReference type="RefSeq" id="WP_013063750.1">
    <property type="nucleotide sequence ID" value="NZ_BPTT01000001.1"/>
</dbReference>
<gene>
    <name evidence="1" type="ORF">PRMUPPPA20_14580</name>
</gene>
<dbReference type="Proteomes" id="UP000887097">
    <property type="component" value="Unassembled WGS sequence"/>
</dbReference>
<dbReference type="EMBL" id="BPTT01000001">
    <property type="protein sequence ID" value="GJG33349.1"/>
    <property type="molecule type" value="Genomic_DNA"/>
</dbReference>
<reference evidence="1" key="1">
    <citation type="submission" date="2021-08" db="EMBL/GenBank/DDBJ databases">
        <title>Prevotella lacticifex sp. nov., isolated from rumen of cow.</title>
        <authorList>
            <person name="Shinkai T."/>
            <person name="Ikeyama N."/>
            <person name="Kumagai M."/>
            <person name="Ohmori H."/>
            <person name="Sakamoto M."/>
            <person name="Ohkuma M."/>
            <person name="Mitsumori M."/>
        </authorList>
    </citation>
    <scope>NUCLEOTIDE SEQUENCE</scope>
    <source>
        <strain evidence="1">JCM 8259</strain>
    </source>
</reference>
<evidence type="ECO:0000313" key="1">
    <source>
        <dbReference type="EMBL" id="GJG33349.1"/>
    </source>
</evidence>
<proteinExistence type="predicted"/>
<dbReference type="AlphaFoldDB" id="A0AA37MPB2"/>
<sequence>MPKSDELGRAFEYICVKCLEEEISKIRSVVVANNNNLIQDMNNWNCLDENTKTIMKKEALAAIPTLRELEPMIEDNSGDILTIRLQSDKEGIIGDVRDILIIRDSVKWVIGISVKHNHLAVKHSRLSNVLDFGNSWLGMPCSKTYWDEIAPIFAPLIKNRGKIAWSALPNKESTVYVPLLKAFIKEINKDYEKDKTVPSRMVEYLLGKYDFYKLIGIDSSKMTQLMAFNLRGTLNHASKTKVPSRKIPISLLPTRIISFGLKPKSNNTAELYMDNGWQFSFRIHNASTLIEPSLKFDIQIIGMPTSIITINCMWA</sequence>
<name>A0AA37MPB2_XYLRU</name>
<dbReference type="Pfam" id="PF09556">
    <property type="entry name" value="RE_HaeIII"/>
    <property type="match status" value="1"/>
</dbReference>